<name>A0A5C5USA8_9CORY</name>
<keyword evidence="5 9" id="KW-1133">Transmembrane helix</keyword>
<keyword evidence="10" id="KW-0732">Signal</keyword>
<dbReference type="Proteomes" id="UP000320791">
    <property type="component" value="Unassembled WGS sequence"/>
</dbReference>
<feature type="transmembrane region" description="Helical" evidence="9">
    <location>
        <begin position="113"/>
        <end position="143"/>
    </location>
</feature>
<feature type="transmembrane region" description="Helical" evidence="9">
    <location>
        <begin position="155"/>
        <end position="176"/>
    </location>
</feature>
<dbReference type="EMBL" id="VOHM01000003">
    <property type="protein sequence ID" value="TWT28659.1"/>
    <property type="molecule type" value="Genomic_DNA"/>
</dbReference>
<evidence type="ECO:0000256" key="2">
    <source>
        <dbReference type="ARBA" id="ARBA00022475"/>
    </source>
</evidence>
<evidence type="ECO:0000256" key="5">
    <source>
        <dbReference type="ARBA" id="ARBA00022989"/>
    </source>
</evidence>
<feature type="transmembrane region" description="Helical" evidence="9">
    <location>
        <begin position="267"/>
        <end position="284"/>
    </location>
</feature>
<keyword evidence="6 9" id="KW-0472">Membrane</keyword>
<dbReference type="GO" id="GO:0016758">
    <property type="term" value="F:hexosyltransferase activity"/>
    <property type="evidence" value="ECO:0007669"/>
    <property type="project" value="InterPro"/>
</dbReference>
<feature type="region of interest" description="Disordered" evidence="8">
    <location>
        <begin position="357"/>
        <end position="387"/>
    </location>
</feature>
<feature type="transmembrane region" description="Helical" evidence="9">
    <location>
        <begin position="75"/>
        <end position="101"/>
    </location>
</feature>
<evidence type="ECO:0000256" key="7">
    <source>
        <dbReference type="ARBA" id="ARBA00024033"/>
    </source>
</evidence>
<evidence type="ECO:0000256" key="3">
    <source>
        <dbReference type="ARBA" id="ARBA00022679"/>
    </source>
</evidence>
<proteinExistence type="inferred from homology"/>
<feature type="transmembrane region" description="Helical" evidence="9">
    <location>
        <begin position="183"/>
        <end position="201"/>
    </location>
</feature>
<dbReference type="Pfam" id="PF09594">
    <property type="entry name" value="GT87"/>
    <property type="match status" value="1"/>
</dbReference>
<evidence type="ECO:0000256" key="1">
    <source>
        <dbReference type="ARBA" id="ARBA00004651"/>
    </source>
</evidence>
<protein>
    <submittedName>
        <fullName evidence="11">DUF2029 domain-containing protein</fullName>
    </submittedName>
</protein>
<gene>
    <name evidence="11" type="ORF">FRX94_01855</name>
</gene>
<feature type="chain" id="PRO_5022687785" evidence="10">
    <location>
        <begin position="21"/>
        <end position="387"/>
    </location>
</feature>
<comment type="similarity">
    <text evidence="7">Belongs to the glycosyltransferase 87 family.</text>
</comment>
<accession>A0A5C5USA8</accession>
<feature type="transmembrane region" description="Helical" evidence="9">
    <location>
        <begin position="327"/>
        <end position="348"/>
    </location>
</feature>
<organism evidence="11 12">
    <name type="scientific">Corynebacterium canis</name>
    <dbReference type="NCBI Taxonomy" id="679663"/>
    <lineage>
        <taxon>Bacteria</taxon>
        <taxon>Bacillati</taxon>
        <taxon>Actinomycetota</taxon>
        <taxon>Actinomycetes</taxon>
        <taxon>Mycobacteriales</taxon>
        <taxon>Corynebacteriaceae</taxon>
        <taxon>Corynebacterium</taxon>
    </lineage>
</organism>
<keyword evidence="3" id="KW-0808">Transferase</keyword>
<evidence type="ECO:0000313" key="12">
    <source>
        <dbReference type="Proteomes" id="UP000320791"/>
    </source>
</evidence>
<keyword evidence="4 9" id="KW-0812">Transmembrane</keyword>
<dbReference type="RefSeq" id="WP_146323421.1">
    <property type="nucleotide sequence ID" value="NZ_BAABLR010000027.1"/>
</dbReference>
<evidence type="ECO:0000256" key="9">
    <source>
        <dbReference type="SAM" id="Phobius"/>
    </source>
</evidence>
<evidence type="ECO:0000256" key="6">
    <source>
        <dbReference type="ARBA" id="ARBA00023136"/>
    </source>
</evidence>
<reference evidence="11 12" key="1">
    <citation type="submission" date="2019-08" db="EMBL/GenBank/DDBJ databases">
        <authorList>
            <person name="Lei W."/>
        </authorList>
    </citation>
    <scope>NUCLEOTIDE SEQUENCE [LARGE SCALE GENOMIC DNA]</scope>
    <source>
        <strain evidence="11 12">CCUG 58627</strain>
    </source>
</reference>
<evidence type="ECO:0000256" key="8">
    <source>
        <dbReference type="SAM" id="MobiDB-lite"/>
    </source>
</evidence>
<evidence type="ECO:0000313" key="11">
    <source>
        <dbReference type="EMBL" id="TWT28659.1"/>
    </source>
</evidence>
<sequence>MVQRLLSTRSSWLLVLAALAAVSVNGDGWRYLVDVDVYRQGAAALLHDPGNLYHRAYPTADRALPFTYPPFGALLLAPLAALPQFAAEVAMTAISVVCLYWSLRTLHTPHIGAILAAALLLEPVTSTISFGQINILLMALVLHDCLAPQRRLPRGLLTGLAAACKLTPGVFLLYFLARRDFRAAAWFTGAGAAATGLAAAFRPRDSITYFTGTLWDAHRIGDLGEATNVSLLAVLVRADVDKHWWWLIAALGCGVFVIAWRTPIDAACLLTVAYFGLVASPVSWSHHWVWLVPGVVIMWRVARWWCWWALAAMTIGQFHKWLPWGEWAGWESLLAAHYLFVAAALWLICCRLSCAASPQRGTPAPGTAACSTAGRRPIRSGPADPHR</sequence>
<comment type="subcellular location">
    <subcellularLocation>
        <location evidence="1">Cell membrane</location>
        <topology evidence="1">Multi-pass membrane protein</topology>
    </subcellularLocation>
</comment>
<keyword evidence="12" id="KW-1185">Reference proteome</keyword>
<evidence type="ECO:0000256" key="10">
    <source>
        <dbReference type="SAM" id="SignalP"/>
    </source>
</evidence>
<dbReference type="AlphaFoldDB" id="A0A5C5USA8"/>
<evidence type="ECO:0000256" key="4">
    <source>
        <dbReference type="ARBA" id="ARBA00022692"/>
    </source>
</evidence>
<dbReference type="InterPro" id="IPR018584">
    <property type="entry name" value="GT87"/>
</dbReference>
<keyword evidence="2" id="KW-1003">Cell membrane</keyword>
<dbReference type="GO" id="GO:0005886">
    <property type="term" value="C:plasma membrane"/>
    <property type="evidence" value="ECO:0007669"/>
    <property type="project" value="UniProtKB-SubCell"/>
</dbReference>
<comment type="caution">
    <text evidence="11">The sequence shown here is derived from an EMBL/GenBank/DDBJ whole genome shotgun (WGS) entry which is preliminary data.</text>
</comment>
<feature type="signal peptide" evidence="10">
    <location>
        <begin position="1"/>
        <end position="20"/>
    </location>
</feature>
<feature type="transmembrane region" description="Helical" evidence="9">
    <location>
        <begin position="243"/>
        <end position="260"/>
    </location>
</feature>
<dbReference type="OrthoDB" id="9774600at2"/>